<protein>
    <submittedName>
        <fullName evidence="1">Uncharacterized protein</fullName>
    </submittedName>
</protein>
<proteinExistence type="predicted"/>
<dbReference type="AlphaFoldDB" id="A0A545VUY9"/>
<dbReference type="EMBL" id="SPUK01000008">
    <property type="protein sequence ID" value="TQV95320.1"/>
    <property type="molecule type" value="Genomic_DNA"/>
</dbReference>
<gene>
    <name evidence="1" type="ORF">IF1G_06307</name>
</gene>
<organism evidence="1 2">
    <name type="scientific">Cordyceps javanica</name>
    <dbReference type="NCBI Taxonomy" id="43265"/>
    <lineage>
        <taxon>Eukaryota</taxon>
        <taxon>Fungi</taxon>
        <taxon>Dikarya</taxon>
        <taxon>Ascomycota</taxon>
        <taxon>Pezizomycotina</taxon>
        <taxon>Sordariomycetes</taxon>
        <taxon>Hypocreomycetidae</taxon>
        <taxon>Hypocreales</taxon>
        <taxon>Cordycipitaceae</taxon>
        <taxon>Cordyceps</taxon>
    </lineage>
</organism>
<keyword evidence="2" id="KW-1185">Reference proteome</keyword>
<name>A0A545VUY9_9HYPO</name>
<accession>A0A545VUY9</accession>
<dbReference type="Proteomes" id="UP000315783">
    <property type="component" value="Unassembled WGS sequence"/>
</dbReference>
<evidence type="ECO:0000313" key="1">
    <source>
        <dbReference type="EMBL" id="TQV95320.1"/>
    </source>
</evidence>
<dbReference type="OrthoDB" id="5235700at2759"/>
<comment type="caution">
    <text evidence="1">The sequence shown here is derived from an EMBL/GenBank/DDBJ whole genome shotgun (WGS) entry which is preliminary data.</text>
</comment>
<sequence length="205" mass="22326">MSPEPCSRENSDTAEQLRSVYEADGSVFSPVARTVPERRPRHLLTRLPPAPPLTPPELSTSIFACEEDVDGFISQPNPDYLSATSSIPLQNPQPTRQSRSFMKTVTMGAPRPYDNQDAACPDRACSPIFAQGPGTQDQVRGQDDETLRRNVNVQGQIISLVNENGQGWTRHTRVYGGGVCLACASSGGHEGGFYGATVTPEEMRY</sequence>
<evidence type="ECO:0000313" key="2">
    <source>
        <dbReference type="Proteomes" id="UP000315783"/>
    </source>
</evidence>
<reference evidence="1 2" key="1">
    <citation type="journal article" date="2019" name="Appl. Microbiol. Biotechnol.">
        <title>Genome sequence of Isaria javanica and comparative genome analysis insights into family S53 peptidase evolution in fungal entomopathogens.</title>
        <authorList>
            <person name="Lin R."/>
            <person name="Zhang X."/>
            <person name="Xin B."/>
            <person name="Zou M."/>
            <person name="Gao Y."/>
            <person name="Qin F."/>
            <person name="Hu Q."/>
            <person name="Xie B."/>
            <person name="Cheng X."/>
        </authorList>
    </citation>
    <scope>NUCLEOTIDE SEQUENCE [LARGE SCALE GENOMIC DNA]</scope>
    <source>
        <strain evidence="1 2">IJ1G</strain>
    </source>
</reference>